<evidence type="ECO:0000256" key="1">
    <source>
        <dbReference type="SAM" id="MobiDB-lite"/>
    </source>
</evidence>
<feature type="compositionally biased region" description="Pro residues" evidence="1">
    <location>
        <begin position="1"/>
        <end position="13"/>
    </location>
</feature>
<keyword evidence="3" id="KW-1185">Reference proteome</keyword>
<organism evidence="2 3">
    <name type="scientific">Actinomadura keratinilytica</name>
    <dbReference type="NCBI Taxonomy" id="547461"/>
    <lineage>
        <taxon>Bacteria</taxon>
        <taxon>Bacillati</taxon>
        <taxon>Actinomycetota</taxon>
        <taxon>Actinomycetes</taxon>
        <taxon>Streptosporangiales</taxon>
        <taxon>Thermomonosporaceae</taxon>
        <taxon>Actinomadura</taxon>
    </lineage>
</organism>
<dbReference type="Proteomes" id="UP001500266">
    <property type="component" value="Unassembled WGS sequence"/>
</dbReference>
<comment type="caution">
    <text evidence="2">The sequence shown here is derived from an EMBL/GenBank/DDBJ whole genome shotgun (WGS) entry which is preliminary data.</text>
</comment>
<name>A0ABP6UIT7_9ACTN</name>
<feature type="region of interest" description="Disordered" evidence="1">
    <location>
        <begin position="1"/>
        <end position="22"/>
    </location>
</feature>
<sequence>MTDVPPDPAPDPTPQDEAPRCSAKGCRDAAVWALRWNNPKIHTPERRKIWLACDAHREHLSVFLDRRGFLRDVVPLAELDGPA</sequence>
<evidence type="ECO:0000313" key="3">
    <source>
        <dbReference type="Proteomes" id="UP001500266"/>
    </source>
</evidence>
<proteinExistence type="predicted"/>
<reference evidence="3" key="1">
    <citation type="journal article" date="2019" name="Int. J. Syst. Evol. Microbiol.">
        <title>The Global Catalogue of Microorganisms (GCM) 10K type strain sequencing project: providing services to taxonomists for standard genome sequencing and annotation.</title>
        <authorList>
            <consortium name="The Broad Institute Genomics Platform"/>
            <consortium name="The Broad Institute Genome Sequencing Center for Infectious Disease"/>
            <person name="Wu L."/>
            <person name="Ma J."/>
        </authorList>
    </citation>
    <scope>NUCLEOTIDE SEQUENCE [LARGE SCALE GENOMIC DNA]</scope>
    <source>
        <strain evidence="3">JCM 17316</strain>
    </source>
</reference>
<gene>
    <name evidence="2" type="ORF">GCM10022416_62910</name>
</gene>
<evidence type="ECO:0000313" key="2">
    <source>
        <dbReference type="EMBL" id="GAA3508659.1"/>
    </source>
</evidence>
<dbReference type="EMBL" id="BAABDO010000207">
    <property type="protein sequence ID" value="GAA3508659.1"/>
    <property type="molecule type" value="Genomic_DNA"/>
</dbReference>
<protein>
    <recommendedName>
        <fullName evidence="4">Acetone carboxylase</fullName>
    </recommendedName>
</protein>
<accession>A0ABP6UIT7</accession>
<dbReference type="RefSeq" id="WP_345025478.1">
    <property type="nucleotide sequence ID" value="NZ_BAABDO010000207.1"/>
</dbReference>
<evidence type="ECO:0008006" key="4">
    <source>
        <dbReference type="Google" id="ProtNLM"/>
    </source>
</evidence>